<dbReference type="Proteomes" id="UP001218218">
    <property type="component" value="Unassembled WGS sequence"/>
</dbReference>
<keyword evidence="2" id="KW-1185">Reference proteome</keyword>
<dbReference type="AlphaFoldDB" id="A0AAD7EKL4"/>
<comment type="caution">
    <text evidence="1">The sequence shown here is derived from an EMBL/GenBank/DDBJ whole genome shotgun (WGS) entry which is preliminary data.</text>
</comment>
<sequence length="145" mass="16647">MERKREARYNSKVRGYREAEGGKVGIEVEHTPMPLYKRCRQPSKGAGWFWQQEMPIVFEAGVEGKRQEGGTGGEQQVKVVWEVVPRRSDRICSGRYSNLKACKKVAWTVSWRQSEEAEEGLNEGPEWPEASVNQFAQNVRTGERM</sequence>
<dbReference type="EMBL" id="JARIHO010000034">
    <property type="protein sequence ID" value="KAJ7333385.1"/>
    <property type="molecule type" value="Genomic_DNA"/>
</dbReference>
<evidence type="ECO:0000313" key="2">
    <source>
        <dbReference type="Proteomes" id="UP001218218"/>
    </source>
</evidence>
<evidence type="ECO:0000313" key="1">
    <source>
        <dbReference type="EMBL" id="KAJ7333385.1"/>
    </source>
</evidence>
<reference evidence="1" key="1">
    <citation type="submission" date="2023-03" db="EMBL/GenBank/DDBJ databases">
        <title>Massive genome expansion in bonnet fungi (Mycena s.s.) driven by repeated elements and novel gene families across ecological guilds.</title>
        <authorList>
            <consortium name="Lawrence Berkeley National Laboratory"/>
            <person name="Harder C.B."/>
            <person name="Miyauchi S."/>
            <person name="Viragh M."/>
            <person name="Kuo A."/>
            <person name="Thoen E."/>
            <person name="Andreopoulos B."/>
            <person name="Lu D."/>
            <person name="Skrede I."/>
            <person name="Drula E."/>
            <person name="Henrissat B."/>
            <person name="Morin E."/>
            <person name="Kohler A."/>
            <person name="Barry K."/>
            <person name="LaButti K."/>
            <person name="Morin E."/>
            <person name="Salamov A."/>
            <person name="Lipzen A."/>
            <person name="Mereny Z."/>
            <person name="Hegedus B."/>
            <person name="Baldrian P."/>
            <person name="Stursova M."/>
            <person name="Weitz H."/>
            <person name="Taylor A."/>
            <person name="Grigoriev I.V."/>
            <person name="Nagy L.G."/>
            <person name="Martin F."/>
            <person name="Kauserud H."/>
        </authorList>
    </citation>
    <scope>NUCLEOTIDE SEQUENCE</scope>
    <source>
        <strain evidence="1">CBHHK002</strain>
    </source>
</reference>
<name>A0AAD7EKL4_9AGAR</name>
<accession>A0AAD7EKL4</accession>
<organism evidence="1 2">
    <name type="scientific">Mycena albidolilacea</name>
    <dbReference type="NCBI Taxonomy" id="1033008"/>
    <lineage>
        <taxon>Eukaryota</taxon>
        <taxon>Fungi</taxon>
        <taxon>Dikarya</taxon>
        <taxon>Basidiomycota</taxon>
        <taxon>Agaricomycotina</taxon>
        <taxon>Agaricomycetes</taxon>
        <taxon>Agaricomycetidae</taxon>
        <taxon>Agaricales</taxon>
        <taxon>Marasmiineae</taxon>
        <taxon>Mycenaceae</taxon>
        <taxon>Mycena</taxon>
    </lineage>
</organism>
<proteinExistence type="predicted"/>
<gene>
    <name evidence="1" type="ORF">DFH08DRAFT_814498</name>
</gene>
<protein>
    <submittedName>
        <fullName evidence="1">Uncharacterized protein</fullName>
    </submittedName>
</protein>